<evidence type="ECO:0000256" key="1">
    <source>
        <dbReference type="ARBA" id="ARBA00000085"/>
    </source>
</evidence>
<dbReference type="PANTHER" id="PTHR45528:SF1">
    <property type="entry name" value="SENSOR HISTIDINE KINASE CPXA"/>
    <property type="match status" value="1"/>
</dbReference>
<feature type="domain" description="Histidine kinase" evidence="15">
    <location>
        <begin position="238"/>
        <end position="456"/>
    </location>
</feature>
<name>A0AAT9GMA3_9BACT</name>
<dbReference type="InterPro" id="IPR004358">
    <property type="entry name" value="Sig_transdc_His_kin-like_C"/>
</dbReference>
<dbReference type="EMBL" id="AP029612">
    <property type="protein sequence ID" value="BFG71777.1"/>
    <property type="molecule type" value="Genomic_DNA"/>
</dbReference>
<keyword evidence="9 17" id="KW-0418">Kinase</keyword>
<dbReference type="InterPro" id="IPR036097">
    <property type="entry name" value="HisK_dim/P_sf"/>
</dbReference>
<dbReference type="Pfam" id="PF02518">
    <property type="entry name" value="HATPase_c"/>
    <property type="match status" value="1"/>
</dbReference>
<evidence type="ECO:0000256" key="14">
    <source>
        <dbReference type="SAM" id="Phobius"/>
    </source>
</evidence>
<dbReference type="PANTHER" id="PTHR45528">
    <property type="entry name" value="SENSOR HISTIDINE KINASE CPXA"/>
    <property type="match status" value="1"/>
</dbReference>
<dbReference type="InterPro" id="IPR003660">
    <property type="entry name" value="HAMP_dom"/>
</dbReference>
<evidence type="ECO:0000256" key="10">
    <source>
        <dbReference type="ARBA" id="ARBA00022840"/>
    </source>
</evidence>
<evidence type="ECO:0000256" key="12">
    <source>
        <dbReference type="ARBA" id="ARBA00023012"/>
    </source>
</evidence>
<keyword evidence="7 14" id="KW-0812">Transmembrane</keyword>
<evidence type="ECO:0000256" key="7">
    <source>
        <dbReference type="ARBA" id="ARBA00022692"/>
    </source>
</evidence>
<keyword evidence="6" id="KW-0808">Transferase</keyword>
<accession>A0AAT9GMA3</accession>
<dbReference type="PRINTS" id="PR00344">
    <property type="entry name" value="BCTRLSENSOR"/>
</dbReference>
<proteinExistence type="predicted"/>
<dbReference type="CDD" id="cd00082">
    <property type="entry name" value="HisKA"/>
    <property type="match status" value="1"/>
</dbReference>
<gene>
    <name evidence="17" type="ORF">KACHI17_26580</name>
</gene>
<dbReference type="GO" id="GO:0005886">
    <property type="term" value="C:plasma membrane"/>
    <property type="evidence" value="ECO:0007669"/>
    <property type="project" value="UniProtKB-SubCell"/>
</dbReference>
<feature type="domain" description="HAMP" evidence="16">
    <location>
        <begin position="177"/>
        <end position="230"/>
    </location>
</feature>
<keyword evidence="13 14" id="KW-0472">Membrane</keyword>
<dbReference type="Pfam" id="PF00512">
    <property type="entry name" value="HisKA"/>
    <property type="match status" value="1"/>
</dbReference>
<reference evidence="17" key="1">
    <citation type="submission" date="2024-02" db="EMBL/GenBank/DDBJ databases">
        <title>Sediminibacterium planktonica sp. nov. and Sediminibacterium longus sp. nov., isolated from surface lake and river water.</title>
        <authorList>
            <person name="Watanabe K."/>
            <person name="Takemine S."/>
            <person name="Ishii Y."/>
            <person name="Ogata Y."/>
            <person name="Shindo C."/>
            <person name="Suda W."/>
        </authorList>
    </citation>
    <scope>NUCLEOTIDE SEQUENCE</scope>
    <source>
        <strain evidence="17">KACHI17</strain>
    </source>
</reference>
<sequence length="457" mass="52383">MSFKLRFALRFTAVVALILLSCFSAIYFLYADFREEEFTKRLHHEGEEFYGFYQKQLRYKSPVELIFFNEIQKNILAGEQVVILDSVQKVIFAYPATIQLGTYQQMIADLQANKELERAVGNRFYANVYFPADKVNVIISGIDIIGQEQLSRLFWILLFAFALALMITGILSYWLSRSFTAPLLELGKQMGDITGVDLKKRIPENAQVAEINLIAGKFNAMLARLEKTFEFQRSFVHHASHELRTPLATMLSHTESALKNHLSEEEYRTVLASLQQDQERMIELTNSLLLISQFEQQGFDKTWPVCRVDEILYDKISISVKMFPDIGISLVFSNTPSSDDDLNVRGNEALLKSMFSNLIRNGYLYSVNKKVEIILEFIEHDILVHVETRGDHLSEAEREKIMIPFFRGQQARQKASGVGLGLTIVHRILNMHKGSLTYTPMPNQVNRFTVTLPKATP</sequence>
<dbReference type="AlphaFoldDB" id="A0AAT9GMA3"/>
<dbReference type="InterPro" id="IPR050398">
    <property type="entry name" value="HssS/ArlS-like"/>
</dbReference>
<keyword evidence="4" id="KW-1003">Cell membrane</keyword>
<dbReference type="InterPro" id="IPR036890">
    <property type="entry name" value="HATPase_C_sf"/>
</dbReference>
<feature type="transmembrane region" description="Helical" evidence="14">
    <location>
        <begin position="153"/>
        <end position="175"/>
    </location>
</feature>
<evidence type="ECO:0000256" key="2">
    <source>
        <dbReference type="ARBA" id="ARBA00004651"/>
    </source>
</evidence>
<comment type="subcellular location">
    <subcellularLocation>
        <location evidence="2">Cell membrane</location>
        <topology evidence="2">Multi-pass membrane protein</topology>
    </subcellularLocation>
</comment>
<dbReference type="RefSeq" id="WP_353549402.1">
    <property type="nucleotide sequence ID" value="NZ_AP029612.1"/>
</dbReference>
<keyword evidence="5" id="KW-0597">Phosphoprotein</keyword>
<keyword evidence="12" id="KW-0902">Two-component regulatory system</keyword>
<dbReference type="SUPFAM" id="SSF47384">
    <property type="entry name" value="Homodimeric domain of signal transducing histidine kinase"/>
    <property type="match status" value="1"/>
</dbReference>
<dbReference type="SUPFAM" id="SSF158472">
    <property type="entry name" value="HAMP domain-like"/>
    <property type="match status" value="1"/>
</dbReference>
<evidence type="ECO:0000256" key="5">
    <source>
        <dbReference type="ARBA" id="ARBA00022553"/>
    </source>
</evidence>
<evidence type="ECO:0000259" key="16">
    <source>
        <dbReference type="PROSITE" id="PS50885"/>
    </source>
</evidence>
<organism evidence="17">
    <name type="scientific">Sediminibacterium sp. KACHI17</name>
    <dbReference type="NCBI Taxonomy" id="1751071"/>
    <lineage>
        <taxon>Bacteria</taxon>
        <taxon>Pseudomonadati</taxon>
        <taxon>Bacteroidota</taxon>
        <taxon>Chitinophagia</taxon>
        <taxon>Chitinophagales</taxon>
        <taxon>Chitinophagaceae</taxon>
        <taxon>Sediminibacterium</taxon>
    </lineage>
</organism>
<dbReference type="PROSITE" id="PS50109">
    <property type="entry name" value="HIS_KIN"/>
    <property type="match status" value="1"/>
</dbReference>
<dbReference type="GO" id="GO:0005524">
    <property type="term" value="F:ATP binding"/>
    <property type="evidence" value="ECO:0007669"/>
    <property type="project" value="UniProtKB-KW"/>
</dbReference>
<dbReference type="InterPro" id="IPR005467">
    <property type="entry name" value="His_kinase_dom"/>
</dbReference>
<evidence type="ECO:0000256" key="4">
    <source>
        <dbReference type="ARBA" id="ARBA00022475"/>
    </source>
</evidence>
<dbReference type="GO" id="GO:0000155">
    <property type="term" value="F:phosphorelay sensor kinase activity"/>
    <property type="evidence" value="ECO:0007669"/>
    <property type="project" value="InterPro"/>
</dbReference>
<dbReference type="InterPro" id="IPR003594">
    <property type="entry name" value="HATPase_dom"/>
</dbReference>
<keyword evidence="11 14" id="KW-1133">Transmembrane helix</keyword>
<keyword evidence="10" id="KW-0067">ATP-binding</keyword>
<dbReference type="Gene3D" id="1.10.287.130">
    <property type="match status" value="1"/>
</dbReference>
<evidence type="ECO:0000256" key="3">
    <source>
        <dbReference type="ARBA" id="ARBA00012438"/>
    </source>
</evidence>
<dbReference type="SMART" id="SM00387">
    <property type="entry name" value="HATPase_c"/>
    <property type="match status" value="1"/>
</dbReference>
<evidence type="ECO:0000313" key="17">
    <source>
        <dbReference type="EMBL" id="BFG71777.1"/>
    </source>
</evidence>
<feature type="transmembrane region" description="Helical" evidence="14">
    <location>
        <begin position="7"/>
        <end position="30"/>
    </location>
</feature>
<dbReference type="SUPFAM" id="SSF55874">
    <property type="entry name" value="ATPase domain of HSP90 chaperone/DNA topoisomerase II/histidine kinase"/>
    <property type="match status" value="1"/>
</dbReference>
<evidence type="ECO:0000256" key="11">
    <source>
        <dbReference type="ARBA" id="ARBA00022989"/>
    </source>
</evidence>
<evidence type="ECO:0000256" key="13">
    <source>
        <dbReference type="ARBA" id="ARBA00023136"/>
    </source>
</evidence>
<evidence type="ECO:0000256" key="6">
    <source>
        <dbReference type="ARBA" id="ARBA00022679"/>
    </source>
</evidence>
<dbReference type="InterPro" id="IPR003661">
    <property type="entry name" value="HisK_dim/P_dom"/>
</dbReference>
<dbReference type="PROSITE" id="PS50885">
    <property type="entry name" value="HAMP"/>
    <property type="match status" value="1"/>
</dbReference>
<evidence type="ECO:0000259" key="15">
    <source>
        <dbReference type="PROSITE" id="PS50109"/>
    </source>
</evidence>
<evidence type="ECO:0000256" key="8">
    <source>
        <dbReference type="ARBA" id="ARBA00022741"/>
    </source>
</evidence>
<dbReference type="Gene3D" id="3.30.565.10">
    <property type="entry name" value="Histidine kinase-like ATPase, C-terminal domain"/>
    <property type="match status" value="1"/>
</dbReference>
<dbReference type="Pfam" id="PF00672">
    <property type="entry name" value="HAMP"/>
    <property type="match status" value="1"/>
</dbReference>
<dbReference type="SMART" id="SM00304">
    <property type="entry name" value="HAMP"/>
    <property type="match status" value="1"/>
</dbReference>
<dbReference type="PROSITE" id="PS51257">
    <property type="entry name" value="PROKAR_LIPOPROTEIN"/>
    <property type="match status" value="1"/>
</dbReference>
<dbReference type="CDD" id="cd06225">
    <property type="entry name" value="HAMP"/>
    <property type="match status" value="1"/>
</dbReference>
<comment type="catalytic activity">
    <reaction evidence="1">
        <text>ATP + protein L-histidine = ADP + protein N-phospho-L-histidine.</text>
        <dbReference type="EC" id="2.7.13.3"/>
    </reaction>
</comment>
<keyword evidence="8" id="KW-0547">Nucleotide-binding</keyword>
<evidence type="ECO:0000256" key="9">
    <source>
        <dbReference type="ARBA" id="ARBA00022777"/>
    </source>
</evidence>
<protein>
    <recommendedName>
        <fullName evidence="3">histidine kinase</fullName>
        <ecNumber evidence="3">2.7.13.3</ecNumber>
    </recommendedName>
</protein>
<dbReference type="EC" id="2.7.13.3" evidence="3"/>
<dbReference type="SMART" id="SM00388">
    <property type="entry name" value="HisKA"/>
    <property type="match status" value="1"/>
</dbReference>
<dbReference type="Gene3D" id="6.10.340.10">
    <property type="match status" value="1"/>
</dbReference>